<organism evidence="2 3">
    <name type="scientific">Sapajus apella</name>
    <name type="common">Brown-capped capuchin</name>
    <name type="synonym">Cebus apella</name>
    <dbReference type="NCBI Taxonomy" id="9515"/>
    <lineage>
        <taxon>Eukaryota</taxon>
        <taxon>Metazoa</taxon>
        <taxon>Chordata</taxon>
        <taxon>Craniata</taxon>
        <taxon>Vertebrata</taxon>
        <taxon>Euteleostomi</taxon>
        <taxon>Mammalia</taxon>
        <taxon>Eutheria</taxon>
        <taxon>Euarchontoglires</taxon>
        <taxon>Primates</taxon>
        <taxon>Haplorrhini</taxon>
        <taxon>Platyrrhini</taxon>
        <taxon>Cebidae</taxon>
        <taxon>Cebinae</taxon>
        <taxon>Sapajus</taxon>
    </lineage>
</organism>
<dbReference type="CTD" id="51762"/>
<sequence length="186" mass="20023">MRELRVSDSEVLDLQGARTQRNNKVKFRRLDQQSSKRSLPSQLRWKRLHPLTPPTASLLSTVAARTDSPRGSRPKLPGGTTSPMKPRVAGGDDEALADWQYGAGRAGLLRVEGRGEGRGEQRRIDGHAPSPAAPSPPLSAASSGSPVRGPEREDGEDVRLSVQAAADRRFGGGQDLPSVPILRGRL</sequence>
<evidence type="ECO:0000313" key="3">
    <source>
        <dbReference type="RefSeq" id="XP_032153112.1"/>
    </source>
</evidence>
<dbReference type="RefSeq" id="XP_032153112.1">
    <property type="nucleotide sequence ID" value="XM_032297221.1"/>
</dbReference>
<name>A0A6J3JE84_SAPAP</name>
<dbReference type="AlphaFoldDB" id="A0A6J3JE84"/>
<feature type="compositionally biased region" description="Basic and acidic residues" evidence="1">
    <location>
        <begin position="111"/>
        <end position="126"/>
    </location>
</feature>
<proteinExistence type="predicted"/>
<keyword evidence="2" id="KW-1185">Reference proteome</keyword>
<gene>
    <name evidence="3" type="primary">RAB8B</name>
</gene>
<dbReference type="Proteomes" id="UP000504640">
    <property type="component" value="Unplaced"/>
</dbReference>
<dbReference type="GeneID" id="116564264"/>
<feature type="region of interest" description="Disordered" evidence="1">
    <location>
        <begin position="15"/>
        <end position="186"/>
    </location>
</feature>
<accession>A0A6J3JE84</accession>
<evidence type="ECO:0000313" key="2">
    <source>
        <dbReference type="Proteomes" id="UP000504640"/>
    </source>
</evidence>
<reference evidence="3" key="1">
    <citation type="submission" date="2025-08" db="UniProtKB">
        <authorList>
            <consortium name="RefSeq"/>
        </authorList>
    </citation>
    <scope>IDENTIFICATION</scope>
    <source>
        <tissue evidence="3">Blood</tissue>
    </source>
</reference>
<feature type="compositionally biased region" description="Polar residues" evidence="1">
    <location>
        <begin position="32"/>
        <end position="41"/>
    </location>
</feature>
<evidence type="ECO:0000256" key="1">
    <source>
        <dbReference type="SAM" id="MobiDB-lite"/>
    </source>
</evidence>
<protein>
    <submittedName>
        <fullName evidence="3">Ras-related protein Rab-8B isoform X1</fullName>
    </submittedName>
</protein>